<evidence type="ECO:0000313" key="3">
    <source>
        <dbReference type="Proteomes" id="UP000618579"/>
    </source>
</evidence>
<sequence length="482" mass="54430">MRFQVHHATSSRKGIQLTMVILLLVSLFLSAVPVKASEEEGNSEKDGQDIYQKLKNGKRVQAEKTYVKPEQPTVYLTFDDGPSKLTGKVLDILKEEGVKATFFALGEQAKEHPDLVKRIVKEGHTLGNHSYNHVYNELYSDFQTFWDQIQSSEDVFADIADVRPQLVRAPGGTYTNFDSYYYYLMDQAGYTVVDWNVDSGDSKRLHVPASEIWQTVKASPLEHELTVLFHDGTGHESTVEVLPKVIAYYKNLGYAFAPLTTDVKPEQFRVGKSKWSRSMSAAHFQQLLKETQQYALAHGHLEPQKTKDELKNTDEQLVKKVASADEEVKSLAAQSALPLQIRLLEGSSFTLGPAEYQLRSNRIELPLRLLIEQIGGKVHWQEKTKTANAHYGVYDLEYDLPARTIRAYVLGNSVADYYLADMELLGGSIIVPLRKTVESLGGQITETVMEPDRREVSMTFRHLYMLRDNNSSLKNSLFAMAG</sequence>
<dbReference type="SUPFAM" id="SSF88713">
    <property type="entry name" value="Glycoside hydrolase/deacetylase"/>
    <property type="match status" value="1"/>
</dbReference>
<comment type="caution">
    <text evidence="2">The sequence shown here is derived from an EMBL/GenBank/DDBJ whole genome shotgun (WGS) entry which is preliminary data.</text>
</comment>
<proteinExistence type="predicted"/>
<dbReference type="InterPro" id="IPR011330">
    <property type="entry name" value="Glyco_hydro/deAcase_b/a-brl"/>
</dbReference>
<gene>
    <name evidence="2" type="ORF">GC097_22680</name>
</gene>
<feature type="domain" description="NodB homology" evidence="1">
    <location>
        <begin position="72"/>
        <end position="257"/>
    </location>
</feature>
<evidence type="ECO:0000313" key="2">
    <source>
        <dbReference type="EMBL" id="NOV02813.1"/>
    </source>
</evidence>
<dbReference type="Pfam" id="PF07833">
    <property type="entry name" value="Cu_amine_oxidN1"/>
    <property type="match status" value="1"/>
</dbReference>
<reference evidence="2 3" key="1">
    <citation type="submission" date="2019-10" db="EMBL/GenBank/DDBJ databases">
        <title>Description of Paenibacillus pedi sp. nov.</title>
        <authorList>
            <person name="Carlier A."/>
            <person name="Qi S."/>
        </authorList>
    </citation>
    <scope>NUCLEOTIDE SEQUENCE [LARGE SCALE GENOMIC DNA]</scope>
    <source>
        <strain evidence="2 3">LMG 31457</strain>
    </source>
</reference>
<organism evidence="2 3">
    <name type="scientific">Paenibacillus planticolens</name>
    <dbReference type="NCBI Taxonomy" id="2654976"/>
    <lineage>
        <taxon>Bacteria</taxon>
        <taxon>Bacillati</taxon>
        <taxon>Bacillota</taxon>
        <taxon>Bacilli</taxon>
        <taxon>Bacillales</taxon>
        <taxon>Paenibacillaceae</taxon>
        <taxon>Paenibacillus</taxon>
    </lineage>
</organism>
<dbReference type="InterPro" id="IPR050248">
    <property type="entry name" value="Polysacc_deacetylase_ArnD"/>
</dbReference>
<dbReference type="InterPro" id="IPR012854">
    <property type="entry name" value="Cu_amine_oxidase-like_N"/>
</dbReference>
<dbReference type="RefSeq" id="WP_171685644.1">
    <property type="nucleotide sequence ID" value="NZ_WHNZ01000048.1"/>
</dbReference>
<evidence type="ECO:0000259" key="1">
    <source>
        <dbReference type="PROSITE" id="PS51677"/>
    </source>
</evidence>
<accession>A0ABX1ZST5</accession>
<name>A0ABX1ZST5_9BACL</name>
<dbReference type="EMBL" id="WHNZ01000048">
    <property type="protein sequence ID" value="NOV02813.1"/>
    <property type="molecule type" value="Genomic_DNA"/>
</dbReference>
<dbReference type="Pfam" id="PF01522">
    <property type="entry name" value="Polysacc_deac_1"/>
    <property type="match status" value="1"/>
</dbReference>
<dbReference type="InterPro" id="IPR002509">
    <property type="entry name" value="NODB_dom"/>
</dbReference>
<keyword evidence="3" id="KW-1185">Reference proteome</keyword>
<dbReference type="Proteomes" id="UP000618579">
    <property type="component" value="Unassembled WGS sequence"/>
</dbReference>
<dbReference type="CDD" id="cd10944">
    <property type="entry name" value="CE4_SmPgdA_like"/>
    <property type="match status" value="1"/>
</dbReference>
<dbReference type="PANTHER" id="PTHR10587:SF125">
    <property type="entry name" value="POLYSACCHARIDE DEACETYLASE YHEN-RELATED"/>
    <property type="match status" value="1"/>
</dbReference>
<dbReference type="PANTHER" id="PTHR10587">
    <property type="entry name" value="GLYCOSYL TRANSFERASE-RELATED"/>
    <property type="match status" value="1"/>
</dbReference>
<dbReference type="PROSITE" id="PS51677">
    <property type="entry name" value="NODB"/>
    <property type="match status" value="1"/>
</dbReference>
<dbReference type="Gene3D" id="3.20.20.370">
    <property type="entry name" value="Glycoside hydrolase/deacetylase"/>
    <property type="match status" value="1"/>
</dbReference>
<protein>
    <submittedName>
        <fullName evidence="2">Polysaccharide deacetylase family protein</fullName>
    </submittedName>
</protein>